<accession>A0AAE8MSX8</accession>
<comment type="caution">
    <text evidence="3">The sequence shown here is derived from an EMBL/GenBank/DDBJ whole genome shotgun (WGS) entry which is preliminary data.</text>
</comment>
<dbReference type="Pfam" id="PF09729">
    <property type="entry name" value="Gti1_Pac2"/>
    <property type="match status" value="1"/>
</dbReference>
<dbReference type="AlphaFoldDB" id="A0AAE8MSX8"/>
<comment type="similarity">
    <text evidence="1">Belongs to the MIT1/WOR1 family.</text>
</comment>
<evidence type="ECO:0000256" key="2">
    <source>
        <dbReference type="SAM" id="MobiDB-lite"/>
    </source>
</evidence>
<protein>
    <recommendedName>
        <fullName evidence="5">Camp independent regulatory protein</fullName>
    </recommendedName>
</protein>
<evidence type="ECO:0008006" key="5">
    <source>
        <dbReference type="Google" id="ProtNLM"/>
    </source>
</evidence>
<evidence type="ECO:0000256" key="1">
    <source>
        <dbReference type="ARBA" id="ARBA00008359"/>
    </source>
</evidence>
<evidence type="ECO:0000313" key="3">
    <source>
        <dbReference type="EMBL" id="SPN98315.1"/>
    </source>
</evidence>
<keyword evidence="4" id="KW-1185">Reference proteome</keyword>
<dbReference type="Proteomes" id="UP001187682">
    <property type="component" value="Unassembled WGS sequence"/>
</dbReference>
<organism evidence="3 4">
    <name type="scientific">Cephalotrichum gorgonifer</name>
    <dbReference type="NCBI Taxonomy" id="2041049"/>
    <lineage>
        <taxon>Eukaryota</taxon>
        <taxon>Fungi</taxon>
        <taxon>Dikarya</taxon>
        <taxon>Ascomycota</taxon>
        <taxon>Pezizomycotina</taxon>
        <taxon>Sordariomycetes</taxon>
        <taxon>Hypocreomycetidae</taxon>
        <taxon>Microascales</taxon>
        <taxon>Microascaceae</taxon>
        <taxon>Cephalotrichum</taxon>
    </lineage>
</organism>
<dbReference type="PANTHER" id="PTHR28027">
    <property type="entry name" value="TRANSCRIPTIONAL REGULATOR MIT1"/>
    <property type="match status" value="1"/>
</dbReference>
<dbReference type="InterPro" id="IPR018608">
    <property type="entry name" value="Gti1/Pac2"/>
</dbReference>
<reference evidence="3" key="1">
    <citation type="submission" date="2018-03" db="EMBL/GenBank/DDBJ databases">
        <authorList>
            <person name="Guldener U."/>
        </authorList>
    </citation>
    <scope>NUCLEOTIDE SEQUENCE</scope>
</reference>
<gene>
    <name evidence="3" type="ORF">DNG_01366</name>
</gene>
<evidence type="ECO:0000313" key="4">
    <source>
        <dbReference type="Proteomes" id="UP001187682"/>
    </source>
</evidence>
<proteinExistence type="inferred from homology"/>
<dbReference type="GO" id="GO:0003677">
    <property type="term" value="F:DNA binding"/>
    <property type="evidence" value="ECO:0007669"/>
    <property type="project" value="TreeGrafter"/>
</dbReference>
<sequence>MSRCSVPLQPTYVGFLNSTVDALVLIEACLRGHLNHVPRRPQDRERPELIKSGNIFIYEESASGIKRWTDGVNWSPSRILGNFLIYRELAKPFPPGEKKRALKKQRKGPANGVSKRPSLSPPPARSDTALALVGGGGAPSEGAMTKEMERALVGSLVDSYTFKDKGLIKKTISVSFRGVLHHVVSYYNCDDVISRRLPQPTDTALGQSCVPRQELIGRQTFRAPIEHDSLYGLSPGLSMPGMEPPPMTFTDQPEFSWGGQMPQPFIDGPFQHQPQHQLGNIQYGHGAPQPGLLPFDHAMAQNVTPRNIQYGHGTSQPELMPFDHTMDQNVTAHTMDQSIAAHAMDQNGTHPGSAHLMYRPHLGGGSA</sequence>
<feature type="region of interest" description="Disordered" evidence="2">
    <location>
        <begin position="96"/>
        <end position="141"/>
    </location>
</feature>
<dbReference type="PANTHER" id="PTHR28027:SF2">
    <property type="entry name" value="TRANSCRIPTIONAL REGULATOR MIT1"/>
    <property type="match status" value="1"/>
</dbReference>
<dbReference type="EMBL" id="ONZQ02000002">
    <property type="protein sequence ID" value="SPN98315.1"/>
    <property type="molecule type" value="Genomic_DNA"/>
</dbReference>
<feature type="region of interest" description="Disordered" evidence="2">
    <location>
        <begin position="345"/>
        <end position="367"/>
    </location>
</feature>
<name>A0AAE8MSX8_9PEZI</name>